<dbReference type="AlphaFoldDB" id="A0A653K3A9"/>
<dbReference type="Proteomes" id="UP000430404">
    <property type="component" value="Unassembled WGS sequence"/>
</dbReference>
<evidence type="ECO:0000313" key="3">
    <source>
        <dbReference type="Proteomes" id="UP000430404"/>
    </source>
</evidence>
<reference evidence="2 3" key="1">
    <citation type="submission" date="2019-10" db="EMBL/GenBank/DDBJ databases">
        <authorList>
            <person name="Karimi E."/>
        </authorList>
    </citation>
    <scope>NUCLEOTIDE SEQUENCE [LARGE SCALE GENOMIC DNA]</scope>
    <source>
        <strain evidence="2">Acinetobacter sp. 8BE</strain>
    </source>
</reference>
<gene>
    <name evidence="2" type="ORF">ACI8B_210088</name>
</gene>
<evidence type="ECO:0000256" key="1">
    <source>
        <dbReference type="SAM" id="Phobius"/>
    </source>
</evidence>
<protein>
    <submittedName>
        <fullName evidence="2">Uncharacterized protein</fullName>
    </submittedName>
</protein>
<feature type="transmembrane region" description="Helical" evidence="1">
    <location>
        <begin position="47"/>
        <end position="69"/>
    </location>
</feature>
<proteinExistence type="predicted"/>
<sequence length="71" mass="7562">MLTVKEGQLLMSLSNENTNIKPIIRIEGKMSNKDAGKVAIIMAYGKSIALIVASCTGLVTAITALIWRISG</sequence>
<keyword evidence="1" id="KW-1133">Transmembrane helix</keyword>
<accession>A0A653K3A9</accession>
<evidence type="ECO:0000313" key="2">
    <source>
        <dbReference type="EMBL" id="VXA55287.1"/>
    </source>
</evidence>
<keyword evidence="1" id="KW-0812">Transmembrane</keyword>
<keyword evidence="1" id="KW-0472">Membrane</keyword>
<organism evidence="2 3">
    <name type="scientific">Acinetobacter proteolyticus</name>
    <dbReference type="NCBI Taxonomy" id="1776741"/>
    <lineage>
        <taxon>Bacteria</taxon>
        <taxon>Pseudomonadati</taxon>
        <taxon>Pseudomonadota</taxon>
        <taxon>Gammaproteobacteria</taxon>
        <taxon>Moraxellales</taxon>
        <taxon>Moraxellaceae</taxon>
        <taxon>Acinetobacter</taxon>
    </lineage>
</organism>
<dbReference type="EMBL" id="CABWKZ010000014">
    <property type="protein sequence ID" value="VXA55287.1"/>
    <property type="molecule type" value="Genomic_DNA"/>
</dbReference>
<name>A0A653K3A9_9GAMM</name>